<dbReference type="EMBL" id="AP018553">
    <property type="protein sequence ID" value="BBD73002.1"/>
    <property type="molecule type" value="Genomic_DNA"/>
</dbReference>
<protein>
    <submittedName>
        <fullName evidence="3">Cytochrome b6</fullName>
    </submittedName>
</protein>
<keyword evidence="5" id="KW-1185">Reference proteome</keyword>
<evidence type="ECO:0000256" key="1">
    <source>
        <dbReference type="SAM" id="Phobius"/>
    </source>
</evidence>
<dbReference type="InterPro" id="IPR036927">
    <property type="entry name" value="Cyt_c_oxase-like_su1_sf"/>
</dbReference>
<dbReference type="GO" id="GO:0022904">
    <property type="term" value="P:respiratory electron transport chain"/>
    <property type="evidence" value="ECO:0007669"/>
    <property type="project" value="TreeGrafter"/>
</dbReference>
<keyword evidence="1" id="KW-0472">Membrane</keyword>
<dbReference type="RefSeq" id="WP_126450184.1">
    <property type="nucleotide sequence ID" value="NZ_AP018553.1"/>
</dbReference>
<feature type="transmembrane region" description="Helical" evidence="1">
    <location>
        <begin position="76"/>
        <end position="99"/>
    </location>
</feature>
<dbReference type="GO" id="GO:0015990">
    <property type="term" value="P:electron transport coupled proton transport"/>
    <property type="evidence" value="ECO:0007669"/>
    <property type="project" value="TreeGrafter"/>
</dbReference>
<feature type="domain" description="Cytochrome oxidase subunit I profile" evidence="2">
    <location>
        <begin position="4"/>
        <end position="499"/>
    </location>
</feature>
<dbReference type="KEGG" id="sacd:HS1genome_1391"/>
<feature type="transmembrane region" description="Helical" evidence="1">
    <location>
        <begin position="241"/>
        <end position="262"/>
    </location>
</feature>
<reference evidence="4" key="4">
    <citation type="submission" date="2020-09" db="EMBL/GenBank/DDBJ databases">
        <authorList>
            <person name="Sun Q."/>
            <person name="Ohkuma M."/>
        </authorList>
    </citation>
    <scope>NUCLEOTIDE SEQUENCE</scope>
    <source>
        <strain evidence="4">JCM 31740</strain>
    </source>
</reference>
<dbReference type="EMBL" id="BMQS01000029">
    <property type="protein sequence ID" value="GGU04587.1"/>
    <property type="molecule type" value="Genomic_DNA"/>
</dbReference>
<keyword evidence="1" id="KW-0812">Transmembrane</keyword>
<dbReference type="GO" id="GO:0016020">
    <property type="term" value="C:membrane"/>
    <property type="evidence" value="ECO:0007669"/>
    <property type="project" value="InterPro"/>
</dbReference>
<name>A0A348B4A0_9CREN</name>
<evidence type="ECO:0000259" key="2">
    <source>
        <dbReference type="PROSITE" id="PS50855"/>
    </source>
</evidence>
<dbReference type="PRINTS" id="PR01165">
    <property type="entry name" value="CYCOXIDASEI"/>
</dbReference>
<dbReference type="GO" id="GO:0020037">
    <property type="term" value="F:heme binding"/>
    <property type="evidence" value="ECO:0007669"/>
    <property type="project" value="InterPro"/>
</dbReference>
<reference evidence="5" key="2">
    <citation type="submission" date="2018-04" db="EMBL/GenBank/DDBJ databases">
        <title>Complete genome sequence of Sulfodiicoccus acidiphilus strain HS-1.</title>
        <authorList>
            <person name="Sakai H.D."/>
            <person name="Kurosawa N."/>
        </authorList>
    </citation>
    <scope>NUCLEOTIDE SEQUENCE [LARGE SCALE GENOMIC DNA]</scope>
    <source>
        <strain evidence="5">HS-1</strain>
    </source>
</reference>
<feature type="transmembrane region" description="Helical" evidence="1">
    <location>
        <begin position="111"/>
        <end position="137"/>
    </location>
</feature>
<dbReference type="SUPFAM" id="SSF81442">
    <property type="entry name" value="Cytochrome c oxidase subunit I-like"/>
    <property type="match status" value="1"/>
</dbReference>
<feature type="transmembrane region" description="Helical" evidence="1">
    <location>
        <begin position="274"/>
        <end position="292"/>
    </location>
</feature>
<dbReference type="Proteomes" id="UP000616143">
    <property type="component" value="Unassembled WGS sequence"/>
</dbReference>
<gene>
    <name evidence="4" type="ORF">GCM10007116_21510</name>
    <name evidence="3" type="ORF">HS1genome_1391</name>
</gene>
<feature type="transmembrane region" description="Helical" evidence="1">
    <location>
        <begin position="343"/>
        <end position="363"/>
    </location>
</feature>
<dbReference type="PROSITE" id="PS50855">
    <property type="entry name" value="COX1"/>
    <property type="match status" value="1"/>
</dbReference>
<reference evidence="3" key="3">
    <citation type="journal article" date="2019" name="BMC Res. Notes">
        <title>Complete genome sequence of the Sulfodiicoccus acidiphilus strain HS-1T, the first crenarchaeon that lacks polB3, isolated from an acidic hot spring in Ohwaku-dani, Hakone, Japan.</title>
        <authorList>
            <person name="Sakai H.D."/>
            <person name="Kurosawa N."/>
        </authorList>
    </citation>
    <scope>NUCLEOTIDE SEQUENCE</scope>
    <source>
        <strain evidence="3">HS-1</strain>
    </source>
</reference>
<organism evidence="3 5">
    <name type="scientific">Sulfodiicoccus acidiphilus</name>
    <dbReference type="NCBI Taxonomy" id="1670455"/>
    <lineage>
        <taxon>Archaea</taxon>
        <taxon>Thermoproteota</taxon>
        <taxon>Thermoprotei</taxon>
        <taxon>Sulfolobales</taxon>
        <taxon>Sulfolobaceae</taxon>
        <taxon>Sulfodiicoccus</taxon>
    </lineage>
</organism>
<dbReference type="GeneID" id="38666907"/>
<feature type="transmembrane region" description="Helical" evidence="1">
    <location>
        <begin position="465"/>
        <end position="485"/>
    </location>
</feature>
<feature type="transmembrane region" description="Helical" evidence="1">
    <location>
        <begin position="423"/>
        <end position="445"/>
    </location>
</feature>
<dbReference type="InterPro" id="IPR000883">
    <property type="entry name" value="Cyt_C_Oxase_1"/>
</dbReference>
<evidence type="ECO:0000313" key="4">
    <source>
        <dbReference type="EMBL" id="GGU04587.1"/>
    </source>
</evidence>
<sequence>MATLGRNLPWTPLPMLKGLTEKYFSHTTLGTSILFTAAGLVWLAVMGLAALFFRIILLNPYNTEAIAPIYYSLLTLHGYIAMYLLVPFLTIGIGMYAMYKEEGMEISHFTLVNVLFWLANLGMIIALAGGPMTSWYITPPLGLLQTTFNFYSGPAIALTYIGLFITELCITGAAAITVFDGMKTRRTKGRLSIFPTYALTFTAMIVFTTPFLMAVLLWYTLAILAHVYVNPTVAFLLFWSWGHPVVYFVPFAVFGALYAYIPKFAGRKLFSEKWARWNLFLLFVFTMLVWAHHMLTWPLPVWIRGFVNASTLILAAGSGVTVLNLGLTLFLAKSYDFKDVRGLAYFLALLGFIIAGLPALILPENALNPIVHNTYYVVGHFHLMIWTIIILGSLGIILDQFLNAFGKIAPLSRLSLKSIRAGLLLWFGSFLVVGFAMMAAGYQGLIRREIAYPVEFLPYMQVMTVFAWLGGIGFVLMAVPAFSMLTKWVVAKYYAGVSE</sequence>
<keyword evidence="1" id="KW-1133">Transmembrane helix</keyword>
<dbReference type="Pfam" id="PF00115">
    <property type="entry name" value="COX1"/>
    <property type="match status" value="1"/>
</dbReference>
<dbReference type="OrthoDB" id="33297at2157"/>
<evidence type="ECO:0000313" key="5">
    <source>
        <dbReference type="Proteomes" id="UP000276741"/>
    </source>
</evidence>
<dbReference type="CDD" id="cd00919">
    <property type="entry name" value="Heme_Cu_Oxidase_I"/>
    <property type="match status" value="1"/>
</dbReference>
<feature type="transmembrane region" description="Helical" evidence="1">
    <location>
        <begin position="157"/>
        <end position="179"/>
    </location>
</feature>
<dbReference type="GO" id="GO:0009060">
    <property type="term" value="P:aerobic respiration"/>
    <property type="evidence" value="ECO:0007669"/>
    <property type="project" value="InterPro"/>
</dbReference>
<dbReference type="Gene3D" id="1.20.210.10">
    <property type="entry name" value="Cytochrome c oxidase-like, subunit I domain"/>
    <property type="match status" value="1"/>
</dbReference>
<dbReference type="GO" id="GO:0004129">
    <property type="term" value="F:cytochrome-c oxidase activity"/>
    <property type="evidence" value="ECO:0007669"/>
    <property type="project" value="InterPro"/>
</dbReference>
<feature type="transmembrane region" description="Helical" evidence="1">
    <location>
        <begin position="191"/>
        <end position="221"/>
    </location>
</feature>
<dbReference type="PANTHER" id="PTHR10422">
    <property type="entry name" value="CYTOCHROME C OXIDASE SUBUNIT 1"/>
    <property type="match status" value="1"/>
</dbReference>
<feature type="transmembrane region" description="Helical" evidence="1">
    <location>
        <begin position="312"/>
        <end position="331"/>
    </location>
</feature>
<evidence type="ECO:0000313" key="3">
    <source>
        <dbReference type="EMBL" id="BBD73002.1"/>
    </source>
</evidence>
<dbReference type="PANTHER" id="PTHR10422:SF18">
    <property type="entry name" value="CYTOCHROME C OXIDASE SUBUNIT 1"/>
    <property type="match status" value="1"/>
</dbReference>
<dbReference type="InterPro" id="IPR023616">
    <property type="entry name" value="Cyt_c_oxase-like_su1_dom"/>
</dbReference>
<dbReference type="Proteomes" id="UP000276741">
    <property type="component" value="Chromosome"/>
</dbReference>
<proteinExistence type="predicted"/>
<reference evidence="4" key="1">
    <citation type="journal article" date="2014" name="Int. J. Syst. Evol. Microbiol.">
        <title>Complete genome sequence of Corynebacterium casei LMG S-19264T (=DSM 44701T), isolated from a smear-ripened cheese.</title>
        <authorList>
            <consortium name="US DOE Joint Genome Institute (JGI-PGF)"/>
            <person name="Walter F."/>
            <person name="Albersmeier A."/>
            <person name="Kalinowski J."/>
            <person name="Ruckert C."/>
        </authorList>
    </citation>
    <scope>NUCLEOTIDE SEQUENCE</scope>
    <source>
        <strain evidence="4">JCM 31740</strain>
    </source>
</reference>
<feature type="transmembrane region" description="Helical" evidence="1">
    <location>
        <begin position="32"/>
        <end position="56"/>
    </location>
</feature>
<dbReference type="AlphaFoldDB" id="A0A348B4A0"/>
<accession>A0A348B4A0</accession>
<feature type="transmembrane region" description="Helical" evidence="1">
    <location>
        <begin position="383"/>
        <end position="402"/>
    </location>
</feature>